<keyword evidence="4 6" id="KW-1133">Transmembrane helix</keyword>
<keyword evidence="8" id="KW-1185">Reference proteome</keyword>
<dbReference type="EMBL" id="CP058579">
    <property type="protein sequence ID" value="QLG63017.1"/>
    <property type="molecule type" value="Genomic_DNA"/>
</dbReference>
<evidence type="ECO:0000256" key="4">
    <source>
        <dbReference type="ARBA" id="ARBA00022989"/>
    </source>
</evidence>
<sequence>MVQTISRSLVSVTQVVPHWVRLLIRLSIAAVVAKPALSKFLTHESSVAFFSRIGIPFPNAMVVIAGTIQITAVVMLVLGISEDLAALSLVPVMLVAIAYVGPDWKNLAVIGGSLAIIVLRTGADSPSSPLGLRRG</sequence>
<keyword evidence="3 6" id="KW-0812">Transmembrane</keyword>
<dbReference type="GeneID" id="56038845"/>
<gene>
    <name evidence="7" type="ORF">HUG12_15260</name>
</gene>
<dbReference type="OrthoDB" id="308081at2157"/>
<dbReference type="Pfam" id="PF07681">
    <property type="entry name" value="DoxX"/>
    <property type="match status" value="1"/>
</dbReference>
<evidence type="ECO:0000256" key="1">
    <source>
        <dbReference type="ARBA" id="ARBA00004651"/>
    </source>
</evidence>
<dbReference type="AlphaFoldDB" id="A0A7D5QBA8"/>
<dbReference type="RefSeq" id="WP_179269602.1">
    <property type="nucleotide sequence ID" value="NZ_CP058579.1"/>
</dbReference>
<dbReference type="PANTHER" id="PTHR33452:SF1">
    <property type="entry name" value="INNER MEMBRANE PROTEIN YPHA-RELATED"/>
    <property type="match status" value="1"/>
</dbReference>
<protein>
    <submittedName>
        <fullName evidence="7">DoxX family protein</fullName>
    </submittedName>
</protein>
<reference evidence="7 8" key="1">
    <citation type="submission" date="2020-06" db="EMBL/GenBank/DDBJ databases">
        <title>NJ-3-1, isolated from saline soil.</title>
        <authorList>
            <person name="Cui H.L."/>
            <person name="Shi X."/>
        </authorList>
    </citation>
    <scope>NUCLEOTIDE SEQUENCE [LARGE SCALE GENOMIC DNA]</scope>
    <source>
        <strain evidence="7 8">NJ-3-1</strain>
    </source>
</reference>
<dbReference type="KEGG" id="halu:HUG12_15260"/>
<comment type="subcellular location">
    <subcellularLocation>
        <location evidence="1">Cell membrane</location>
        <topology evidence="1">Multi-pass membrane protein</topology>
    </subcellularLocation>
</comment>
<proteinExistence type="predicted"/>
<feature type="transmembrane region" description="Helical" evidence="6">
    <location>
        <begin position="57"/>
        <end position="78"/>
    </location>
</feature>
<organism evidence="7 8">
    <name type="scientific">Halorarum salinum</name>
    <dbReference type="NCBI Taxonomy" id="2743089"/>
    <lineage>
        <taxon>Archaea</taxon>
        <taxon>Methanobacteriati</taxon>
        <taxon>Methanobacteriota</taxon>
        <taxon>Stenosarchaea group</taxon>
        <taxon>Halobacteria</taxon>
        <taxon>Halobacteriales</taxon>
        <taxon>Haloferacaceae</taxon>
        <taxon>Halorarum</taxon>
    </lineage>
</organism>
<evidence type="ECO:0000256" key="2">
    <source>
        <dbReference type="ARBA" id="ARBA00022475"/>
    </source>
</evidence>
<name>A0A7D5QBA8_9EURY</name>
<feature type="transmembrane region" description="Helical" evidence="6">
    <location>
        <begin position="107"/>
        <end position="123"/>
    </location>
</feature>
<dbReference type="InterPro" id="IPR051907">
    <property type="entry name" value="DoxX-like_oxidoreductase"/>
</dbReference>
<dbReference type="Proteomes" id="UP000509626">
    <property type="component" value="Chromosome"/>
</dbReference>
<keyword evidence="2" id="KW-1003">Cell membrane</keyword>
<evidence type="ECO:0000256" key="3">
    <source>
        <dbReference type="ARBA" id="ARBA00022692"/>
    </source>
</evidence>
<dbReference type="PANTHER" id="PTHR33452">
    <property type="entry name" value="OXIDOREDUCTASE CATD-RELATED"/>
    <property type="match status" value="1"/>
</dbReference>
<evidence type="ECO:0000256" key="5">
    <source>
        <dbReference type="ARBA" id="ARBA00023136"/>
    </source>
</evidence>
<dbReference type="GO" id="GO:0005886">
    <property type="term" value="C:plasma membrane"/>
    <property type="evidence" value="ECO:0007669"/>
    <property type="project" value="UniProtKB-SubCell"/>
</dbReference>
<feature type="transmembrane region" description="Helical" evidence="6">
    <location>
        <begin position="84"/>
        <end position="100"/>
    </location>
</feature>
<evidence type="ECO:0000313" key="7">
    <source>
        <dbReference type="EMBL" id="QLG63017.1"/>
    </source>
</evidence>
<evidence type="ECO:0000313" key="8">
    <source>
        <dbReference type="Proteomes" id="UP000509626"/>
    </source>
</evidence>
<keyword evidence="5 6" id="KW-0472">Membrane</keyword>
<accession>A0A7D5QBA8</accession>
<dbReference type="InterPro" id="IPR032808">
    <property type="entry name" value="DoxX"/>
</dbReference>
<evidence type="ECO:0000256" key="6">
    <source>
        <dbReference type="SAM" id="Phobius"/>
    </source>
</evidence>